<evidence type="ECO:0000313" key="1">
    <source>
        <dbReference type="EMBL" id="XCN28025.1"/>
    </source>
</evidence>
<dbReference type="EMBL" id="PP869623">
    <property type="protein sequence ID" value="XCN28025.1"/>
    <property type="molecule type" value="Genomic_DNA"/>
</dbReference>
<organism evidence="1">
    <name type="scientific">Serratia phage Kevin</name>
    <dbReference type="NCBI Taxonomy" id="3161161"/>
    <lineage>
        <taxon>Viruses</taxon>
        <taxon>Duplodnaviria</taxon>
        <taxon>Heunggongvirae</taxon>
        <taxon>Uroviricota</taxon>
        <taxon>Caudoviricetes</taxon>
        <taxon>Pantevenvirales</taxon>
        <taxon>Ackermannviridae</taxon>
        <taxon>Miltonvirus</taxon>
    </lineage>
</organism>
<protein>
    <submittedName>
        <fullName evidence="1">PspA protein</fullName>
    </submittedName>
</protein>
<accession>A0AAU8KWY5</accession>
<proteinExistence type="predicted"/>
<reference evidence="1" key="1">
    <citation type="submission" date="2024-06" db="EMBL/GenBank/DDBJ databases">
        <authorList>
            <person name="Melgar S."/>
            <person name="Ryabinky S."/>
            <person name="Merugu K."/>
            <person name="Desisa B."/>
            <person name="Truong H."/>
            <person name="Jamal R."/>
            <person name="Sandhu A."/>
            <person name="Johnson A."/>
        </authorList>
    </citation>
    <scope>NUCLEOTIDE SEQUENCE</scope>
</reference>
<sequence>MSLKSLIKRIFRVAEANINAVAVDAIDTEKNYKLAAQKIHEKIHELEKGRVEIARANSDMRRQAHQFQVEAERIDGEIRYQLKNNMEVNKTRATLAVRKHKMAEVLVGKADEGEGRIVTIAETVVALGQRLNSIADELELIAATKRMKELGVENPDEIQYRADLVNVEVDTLIRESEVFDRHNSAASSVSDVDVEQYLAKLKAE</sequence>
<name>A0AAU8KWY5_9CAUD</name>